<accession>A0ABM7TAR5</accession>
<gene>
    <name evidence="1" type="ORF">psyc5s11_51190</name>
</gene>
<sequence>MCRAEDEDYIVKINGVTVTDDDDWMKKVPLSEGKITVTVKIKDDDNER</sequence>
<evidence type="ECO:0000313" key="1">
    <source>
        <dbReference type="EMBL" id="BCZ49052.1"/>
    </source>
</evidence>
<organism evidence="1 2">
    <name type="scientific">Clostridium gelidum</name>
    <dbReference type="NCBI Taxonomy" id="704125"/>
    <lineage>
        <taxon>Bacteria</taxon>
        <taxon>Bacillati</taxon>
        <taxon>Bacillota</taxon>
        <taxon>Clostridia</taxon>
        <taxon>Eubacteriales</taxon>
        <taxon>Clostridiaceae</taxon>
        <taxon>Clostridium</taxon>
    </lineage>
</organism>
<evidence type="ECO:0000313" key="2">
    <source>
        <dbReference type="Proteomes" id="UP000824633"/>
    </source>
</evidence>
<keyword evidence="2" id="KW-1185">Reference proteome</keyword>
<evidence type="ECO:0008006" key="3">
    <source>
        <dbReference type="Google" id="ProtNLM"/>
    </source>
</evidence>
<name>A0ABM7TAR5_9CLOT</name>
<dbReference type="Proteomes" id="UP000824633">
    <property type="component" value="Chromosome"/>
</dbReference>
<dbReference type="EMBL" id="AP024849">
    <property type="protein sequence ID" value="BCZ49052.1"/>
    <property type="molecule type" value="Genomic_DNA"/>
</dbReference>
<protein>
    <recommendedName>
        <fullName evidence="3">PDZ domain-containing protein</fullName>
    </recommendedName>
</protein>
<dbReference type="RefSeq" id="WP_224035261.1">
    <property type="nucleotide sequence ID" value="NZ_AP024849.1"/>
</dbReference>
<dbReference type="InterPro" id="IPR036034">
    <property type="entry name" value="PDZ_sf"/>
</dbReference>
<reference evidence="2" key="1">
    <citation type="submission" date="2021-07" db="EMBL/GenBank/DDBJ databases">
        <title>Complete genome sequencing of a Clostridium isolate.</title>
        <authorList>
            <person name="Ueki A."/>
            <person name="Tonouchi A."/>
        </authorList>
    </citation>
    <scope>NUCLEOTIDE SEQUENCE [LARGE SCALE GENOMIC DNA]</scope>
    <source>
        <strain evidence="2">C5S11</strain>
    </source>
</reference>
<dbReference type="SUPFAM" id="SSF50156">
    <property type="entry name" value="PDZ domain-like"/>
    <property type="match status" value="1"/>
</dbReference>
<proteinExistence type="predicted"/>